<dbReference type="PANTHER" id="PTHR46434">
    <property type="entry name" value="GENETIC INTERACTOR OF PROHIBITINS 3, MITOCHONDRIAL"/>
    <property type="match status" value="1"/>
</dbReference>
<dbReference type="InterPro" id="IPR050896">
    <property type="entry name" value="Mito_lipid_metab_GTPase"/>
</dbReference>
<dbReference type="GO" id="GO:1901259">
    <property type="term" value="P:chloroplast rRNA processing"/>
    <property type="evidence" value="ECO:0007669"/>
    <property type="project" value="TreeGrafter"/>
</dbReference>
<evidence type="ECO:0000313" key="2">
    <source>
        <dbReference type="Proteomes" id="UP000594261"/>
    </source>
</evidence>
<accession>A0A7N2M122</accession>
<dbReference type="EMBL" id="LRBV02000007">
    <property type="status" value="NOT_ANNOTATED_CDS"/>
    <property type="molecule type" value="Genomic_DNA"/>
</dbReference>
<dbReference type="Gramene" id="QL07p004704:mrna">
    <property type="protein sequence ID" value="QL07p004704:mrna"/>
    <property type="gene ID" value="QL07p004704"/>
</dbReference>
<dbReference type="GO" id="GO:0005739">
    <property type="term" value="C:mitochondrion"/>
    <property type="evidence" value="ECO:0007669"/>
    <property type="project" value="TreeGrafter"/>
</dbReference>
<dbReference type="PANTHER" id="PTHR46434:SF3">
    <property type="entry name" value="GTP-BINDING PROTEIN BRASSINAZOLE INSENSITIVE PALE GREEN 2, CHLOROPLASTIC"/>
    <property type="match status" value="1"/>
</dbReference>
<evidence type="ECO:0000313" key="1">
    <source>
        <dbReference type="EnsemblPlants" id="QL07p004704:mrna"/>
    </source>
</evidence>
<dbReference type="EnsemblPlants" id="QL07p004704:mrna">
    <property type="protein sequence ID" value="QL07p004704:mrna"/>
    <property type="gene ID" value="QL07p004704"/>
</dbReference>
<keyword evidence="2" id="KW-1185">Reference proteome</keyword>
<organism evidence="1 2">
    <name type="scientific">Quercus lobata</name>
    <name type="common">Valley oak</name>
    <dbReference type="NCBI Taxonomy" id="97700"/>
    <lineage>
        <taxon>Eukaryota</taxon>
        <taxon>Viridiplantae</taxon>
        <taxon>Streptophyta</taxon>
        <taxon>Embryophyta</taxon>
        <taxon>Tracheophyta</taxon>
        <taxon>Spermatophyta</taxon>
        <taxon>Magnoliopsida</taxon>
        <taxon>eudicotyledons</taxon>
        <taxon>Gunneridae</taxon>
        <taxon>Pentapetalae</taxon>
        <taxon>rosids</taxon>
        <taxon>fabids</taxon>
        <taxon>Fagales</taxon>
        <taxon>Fagaceae</taxon>
        <taxon>Quercus</taxon>
    </lineage>
</organism>
<dbReference type="Proteomes" id="UP000594261">
    <property type="component" value="Chromosome 7"/>
</dbReference>
<proteinExistence type="predicted"/>
<reference evidence="1" key="2">
    <citation type="submission" date="2021-01" db="UniProtKB">
        <authorList>
            <consortium name="EnsemblPlants"/>
        </authorList>
    </citation>
    <scope>IDENTIFICATION</scope>
</reference>
<dbReference type="InParanoid" id="A0A7N2M122"/>
<name>A0A7N2M122_QUELO</name>
<protein>
    <submittedName>
        <fullName evidence="1">Uncharacterized protein</fullName>
    </submittedName>
</protein>
<dbReference type="GO" id="GO:0009570">
    <property type="term" value="C:chloroplast stroma"/>
    <property type="evidence" value="ECO:0007669"/>
    <property type="project" value="TreeGrafter"/>
</dbReference>
<dbReference type="AlphaFoldDB" id="A0A7N2M122"/>
<reference evidence="1 2" key="1">
    <citation type="journal article" date="2016" name="G3 (Bethesda)">
        <title>First Draft Assembly and Annotation of the Genome of a California Endemic Oak Quercus lobata Nee (Fagaceae).</title>
        <authorList>
            <person name="Sork V.L."/>
            <person name="Fitz-Gibbon S.T."/>
            <person name="Puiu D."/>
            <person name="Crepeau M."/>
            <person name="Gugger P.F."/>
            <person name="Sherman R."/>
            <person name="Stevens K."/>
            <person name="Langley C.H."/>
            <person name="Pellegrini M."/>
            <person name="Salzberg S.L."/>
        </authorList>
    </citation>
    <scope>NUCLEOTIDE SEQUENCE [LARGE SCALE GENOMIC DNA]</scope>
    <source>
        <strain evidence="1 2">cv. SW786</strain>
    </source>
</reference>
<sequence length="76" mass="8190">MSPHQKFSSLHAGQALHVGGLVRLDLSQASVQTIYVTIWASPNVPLHLGKVENAEDIGETMLVLGCRKSAKSTFAF</sequence>
<dbReference type="GO" id="GO:0009742">
    <property type="term" value="P:brassinosteroid mediated signaling pathway"/>
    <property type="evidence" value="ECO:0007669"/>
    <property type="project" value="TreeGrafter"/>
</dbReference>